<accession>J0X2P5</accession>
<evidence type="ECO:0000313" key="3">
    <source>
        <dbReference type="Proteomes" id="UP000006415"/>
    </source>
</evidence>
<dbReference type="Proteomes" id="UP000006415">
    <property type="component" value="Unassembled WGS sequence"/>
</dbReference>
<sequence>MAEIIDNLGGYGQFTSAANSLIRSLEKTAVSNAAPGLRAQGGSSWCTWHMRFVGRRRRTASLAQSKQTSEERYPRNSSKRTPHRSER</sequence>
<dbReference type="HOGENOM" id="CLU_2481527_0_0_11"/>
<protein>
    <submittedName>
        <fullName evidence="2">Uncharacterized protein</fullName>
    </submittedName>
</protein>
<reference evidence="2 3" key="1">
    <citation type="submission" date="2012-01" db="EMBL/GenBank/DDBJ databases">
        <title>The Genome Sequence of Scardovia wiggsiae F0424.</title>
        <authorList>
            <consortium name="The Broad Institute Genome Sequencing Platform"/>
            <person name="Earl A."/>
            <person name="Ward D."/>
            <person name="Feldgarden M."/>
            <person name="Gevers D."/>
            <person name="Izard J."/>
            <person name="Ganesan A."/>
            <person name="Baranova O.V."/>
            <person name="Blanton J.M."/>
            <person name="Tanner A.C."/>
            <person name="Mathney J."/>
            <person name="Dewhirst F.E."/>
            <person name="Young S.K."/>
            <person name="Zeng Q."/>
            <person name="Gargeya S."/>
            <person name="Fitzgerald M."/>
            <person name="Haas B."/>
            <person name="Abouelleil A."/>
            <person name="Alvarado L."/>
            <person name="Arachchi H.M."/>
            <person name="Berlin A."/>
            <person name="Chapman S.B."/>
            <person name="Gearin G."/>
            <person name="Goldberg J."/>
            <person name="Griggs A."/>
            <person name="Gujja S."/>
            <person name="Hansen M."/>
            <person name="Heiman D."/>
            <person name="Howarth C."/>
            <person name="Larimer J."/>
            <person name="Lui A."/>
            <person name="MacDonald P.J.P."/>
            <person name="McCowen C."/>
            <person name="Montmayeur A."/>
            <person name="Murphy C."/>
            <person name="Neiman D."/>
            <person name="Pearson M."/>
            <person name="Priest M."/>
            <person name="Roberts A."/>
            <person name="Saif S."/>
            <person name="Shea T."/>
            <person name="Sisk P."/>
            <person name="Stolte C."/>
            <person name="Sykes S."/>
            <person name="Wortman J."/>
            <person name="Nusbaum C."/>
            <person name="Birren B."/>
        </authorList>
    </citation>
    <scope>NUCLEOTIDE SEQUENCE [LARGE SCALE GENOMIC DNA]</scope>
    <source>
        <strain evidence="2 3">F0424</strain>
    </source>
</reference>
<dbReference type="AlphaFoldDB" id="J0X2P5"/>
<gene>
    <name evidence="2" type="ORF">HMPREF9156_00440</name>
</gene>
<feature type="region of interest" description="Disordered" evidence="1">
    <location>
        <begin position="57"/>
        <end position="87"/>
    </location>
</feature>
<evidence type="ECO:0000256" key="1">
    <source>
        <dbReference type="SAM" id="MobiDB-lite"/>
    </source>
</evidence>
<evidence type="ECO:0000313" key="2">
    <source>
        <dbReference type="EMBL" id="EJD65676.1"/>
    </source>
</evidence>
<feature type="compositionally biased region" description="Basic residues" evidence="1">
    <location>
        <begin position="77"/>
        <end position="87"/>
    </location>
</feature>
<proteinExistence type="predicted"/>
<organism evidence="2 3">
    <name type="scientific">Scardovia wiggsiae F0424</name>
    <dbReference type="NCBI Taxonomy" id="857290"/>
    <lineage>
        <taxon>Bacteria</taxon>
        <taxon>Bacillati</taxon>
        <taxon>Actinomycetota</taxon>
        <taxon>Actinomycetes</taxon>
        <taxon>Bifidobacteriales</taxon>
        <taxon>Bifidobacteriaceae</taxon>
        <taxon>Scardovia</taxon>
    </lineage>
</organism>
<keyword evidence="3" id="KW-1185">Reference proteome</keyword>
<comment type="caution">
    <text evidence="2">The sequence shown here is derived from an EMBL/GenBank/DDBJ whole genome shotgun (WGS) entry which is preliminary data.</text>
</comment>
<name>J0X2P5_9BIFI</name>
<dbReference type="EMBL" id="AGZS01000001">
    <property type="protein sequence ID" value="EJD65676.1"/>
    <property type="molecule type" value="Genomic_DNA"/>
</dbReference>